<dbReference type="EMBL" id="JAGPYM010000001">
    <property type="protein sequence ID" value="KAH6900579.1"/>
    <property type="molecule type" value="Genomic_DNA"/>
</dbReference>
<dbReference type="Proteomes" id="UP000777438">
    <property type="component" value="Unassembled WGS sequence"/>
</dbReference>
<gene>
    <name evidence="1" type="ORF">B0T10DRAFT_571145</name>
</gene>
<name>A0A9P8WIC5_9HYPO</name>
<organism evidence="1 2">
    <name type="scientific">Thelonectria olida</name>
    <dbReference type="NCBI Taxonomy" id="1576542"/>
    <lineage>
        <taxon>Eukaryota</taxon>
        <taxon>Fungi</taxon>
        <taxon>Dikarya</taxon>
        <taxon>Ascomycota</taxon>
        <taxon>Pezizomycotina</taxon>
        <taxon>Sordariomycetes</taxon>
        <taxon>Hypocreomycetidae</taxon>
        <taxon>Hypocreales</taxon>
        <taxon>Nectriaceae</taxon>
        <taxon>Thelonectria</taxon>
    </lineage>
</organism>
<evidence type="ECO:0000313" key="2">
    <source>
        <dbReference type="Proteomes" id="UP000777438"/>
    </source>
</evidence>
<dbReference type="AlphaFoldDB" id="A0A9P8WIC5"/>
<evidence type="ECO:0000313" key="1">
    <source>
        <dbReference type="EMBL" id="KAH6900579.1"/>
    </source>
</evidence>
<sequence>MRLWKKARWGTGASLGLHWGFTGASLRLVQGSPSLGTPRLFRLRVAWIVCTRTDGLNCACPYLLDGLQMRKSASHATHEVQSEGTKSDRLSNDGIQQVQIPGELMRQRMLRESLFQGFAQSGQGHEPGSGKGKTPKKGALVSFRCSSHRSNRDWRLFAFF</sequence>
<keyword evidence="2" id="KW-1185">Reference proteome</keyword>
<protein>
    <submittedName>
        <fullName evidence="1">Uncharacterized protein</fullName>
    </submittedName>
</protein>
<accession>A0A9P8WIC5</accession>
<comment type="caution">
    <text evidence="1">The sequence shown here is derived from an EMBL/GenBank/DDBJ whole genome shotgun (WGS) entry which is preliminary data.</text>
</comment>
<reference evidence="1 2" key="1">
    <citation type="journal article" date="2021" name="Nat. Commun.">
        <title>Genetic determinants of endophytism in the Arabidopsis root mycobiome.</title>
        <authorList>
            <person name="Mesny F."/>
            <person name="Miyauchi S."/>
            <person name="Thiergart T."/>
            <person name="Pickel B."/>
            <person name="Atanasova L."/>
            <person name="Karlsson M."/>
            <person name="Huettel B."/>
            <person name="Barry K.W."/>
            <person name="Haridas S."/>
            <person name="Chen C."/>
            <person name="Bauer D."/>
            <person name="Andreopoulos W."/>
            <person name="Pangilinan J."/>
            <person name="LaButti K."/>
            <person name="Riley R."/>
            <person name="Lipzen A."/>
            <person name="Clum A."/>
            <person name="Drula E."/>
            <person name="Henrissat B."/>
            <person name="Kohler A."/>
            <person name="Grigoriev I.V."/>
            <person name="Martin F.M."/>
            <person name="Hacquard S."/>
        </authorList>
    </citation>
    <scope>NUCLEOTIDE SEQUENCE [LARGE SCALE GENOMIC DNA]</scope>
    <source>
        <strain evidence="1 2">MPI-CAGE-CH-0241</strain>
    </source>
</reference>
<proteinExistence type="predicted"/>